<evidence type="ECO:0000256" key="3">
    <source>
        <dbReference type="ARBA" id="ARBA00023136"/>
    </source>
</evidence>
<evidence type="ECO:0000313" key="9">
    <source>
        <dbReference type="Proteomes" id="UP000038040"/>
    </source>
</evidence>
<dbReference type="Proteomes" id="UP000038040">
    <property type="component" value="Unplaced"/>
</dbReference>
<organism evidence="9 11">
    <name type="scientific">Dracunculus medinensis</name>
    <name type="common">Guinea worm</name>
    <dbReference type="NCBI Taxonomy" id="318479"/>
    <lineage>
        <taxon>Eukaryota</taxon>
        <taxon>Metazoa</taxon>
        <taxon>Ecdysozoa</taxon>
        <taxon>Nematoda</taxon>
        <taxon>Chromadorea</taxon>
        <taxon>Rhabditida</taxon>
        <taxon>Spirurina</taxon>
        <taxon>Dracunculoidea</taxon>
        <taxon>Dracunculidae</taxon>
        <taxon>Dracunculus</taxon>
    </lineage>
</organism>
<reference evidence="11" key="1">
    <citation type="submission" date="2017-02" db="UniProtKB">
        <authorList>
            <consortium name="WormBaseParasite"/>
        </authorList>
    </citation>
    <scope>IDENTIFICATION</scope>
</reference>
<evidence type="ECO:0000256" key="2">
    <source>
        <dbReference type="ARBA" id="ARBA00005263"/>
    </source>
</evidence>
<evidence type="ECO:0000313" key="11">
    <source>
        <dbReference type="WBParaSite" id="DME_0000953801-mRNA-1"/>
    </source>
</evidence>
<evidence type="ECO:0000256" key="4">
    <source>
        <dbReference type="ARBA" id="ARBA00023176"/>
    </source>
</evidence>
<dbReference type="GO" id="GO:0032050">
    <property type="term" value="F:clathrin heavy chain binding"/>
    <property type="evidence" value="ECO:0007669"/>
    <property type="project" value="TreeGrafter"/>
</dbReference>
<keyword evidence="4 6" id="KW-0168">Coated pit</keyword>
<reference evidence="8 10" key="2">
    <citation type="submission" date="2018-11" db="EMBL/GenBank/DDBJ databases">
        <authorList>
            <consortium name="Pathogen Informatics"/>
        </authorList>
    </citation>
    <scope>NUCLEOTIDE SEQUENCE [LARGE SCALE GENOMIC DNA]</scope>
</reference>
<keyword evidence="5 6" id="KW-0968">Cytoplasmic vesicle</keyword>
<evidence type="ECO:0000256" key="7">
    <source>
        <dbReference type="SAM" id="MobiDB-lite"/>
    </source>
</evidence>
<dbReference type="GO" id="GO:0030130">
    <property type="term" value="C:clathrin coat of trans-Golgi network vesicle"/>
    <property type="evidence" value="ECO:0007669"/>
    <property type="project" value="InterPro"/>
</dbReference>
<proteinExistence type="inferred from homology"/>
<dbReference type="GO" id="GO:0006886">
    <property type="term" value="P:intracellular protein transport"/>
    <property type="evidence" value="ECO:0007669"/>
    <property type="project" value="InterPro"/>
</dbReference>
<dbReference type="AlphaFoldDB" id="A0A0N4UNP4"/>
<gene>
    <name evidence="8" type="ORF">DME_LOCUS10685</name>
</gene>
<feature type="region of interest" description="Disordered" evidence="7">
    <location>
        <begin position="99"/>
        <end position="121"/>
    </location>
</feature>
<evidence type="ECO:0000313" key="10">
    <source>
        <dbReference type="Proteomes" id="UP000274756"/>
    </source>
</evidence>
<accession>A0A0N4UNP4</accession>
<protein>
    <recommendedName>
        <fullName evidence="6">Clathrin light chain</fullName>
    </recommendedName>
</protein>
<comment type="function">
    <text evidence="6">Clathrin is the major protein of the polyhedral coat of coated pits and vesicles.</text>
</comment>
<dbReference type="GO" id="GO:0072583">
    <property type="term" value="P:clathrin-dependent endocytosis"/>
    <property type="evidence" value="ECO:0007669"/>
    <property type="project" value="TreeGrafter"/>
</dbReference>
<dbReference type="GO" id="GO:0005198">
    <property type="term" value="F:structural molecule activity"/>
    <property type="evidence" value="ECO:0007669"/>
    <property type="project" value="InterPro"/>
</dbReference>
<dbReference type="GO" id="GO:0099631">
    <property type="term" value="C:postsynaptic endocytic zone cytoplasmic component"/>
    <property type="evidence" value="ECO:0007669"/>
    <property type="project" value="TreeGrafter"/>
</dbReference>
<dbReference type="PANTHER" id="PTHR10639:SF7">
    <property type="entry name" value="CLATHRIN LIGHT CHAIN"/>
    <property type="match status" value="1"/>
</dbReference>
<dbReference type="OrthoDB" id="5512at2759"/>
<dbReference type="EMBL" id="UYYG01001236">
    <property type="protein sequence ID" value="VDN60712.1"/>
    <property type="molecule type" value="Genomic_DNA"/>
</dbReference>
<dbReference type="GO" id="GO:0030672">
    <property type="term" value="C:synaptic vesicle membrane"/>
    <property type="evidence" value="ECO:0007669"/>
    <property type="project" value="TreeGrafter"/>
</dbReference>
<keyword evidence="3 6" id="KW-0472">Membrane</keyword>
<dbReference type="Proteomes" id="UP000274756">
    <property type="component" value="Unassembled WGS sequence"/>
</dbReference>
<sequence>MSDPVADFLAREQGVLAGIDDYTLDVAPLEGALINGPDFVNNFVGAVDSELHTHEQRSVDQTATWMSTGTTPSPLTVGSSPKIEPEKIKKWREDQKEVLERKDAEEEKKKNEMRATAKKEMSDWYNQREDRLVKTKMLNRKAEEEFIADRDSVKEGAEWERIAKLCDFNVKNSKSASDLSRLRSLLLQLKGRKE</sequence>
<comment type="similarity">
    <text evidence="2 6">Belongs to the clathrin light chain family.</text>
</comment>
<name>A0A0N4UNP4_DRAME</name>
<dbReference type="WBParaSite" id="DME_0000953801-mRNA-1">
    <property type="protein sequence ID" value="DME_0000953801-mRNA-1"/>
    <property type="gene ID" value="DME_0000953801"/>
</dbReference>
<dbReference type="PANTHER" id="PTHR10639">
    <property type="entry name" value="CLATHRIN LIGHT CHAIN"/>
    <property type="match status" value="1"/>
</dbReference>
<dbReference type="GO" id="GO:0030132">
    <property type="term" value="C:clathrin coat of coated pit"/>
    <property type="evidence" value="ECO:0007669"/>
    <property type="project" value="InterPro"/>
</dbReference>
<dbReference type="Pfam" id="PF01086">
    <property type="entry name" value="Clathrin_lg_ch"/>
    <property type="match status" value="1"/>
</dbReference>
<dbReference type="InterPro" id="IPR000996">
    <property type="entry name" value="Clathrin_L-chain"/>
</dbReference>
<dbReference type="STRING" id="318479.A0A0N4UNP4"/>
<evidence type="ECO:0000256" key="6">
    <source>
        <dbReference type="RuleBase" id="RU363137"/>
    </source>
</evidence>
<evidence type="ECO:0000256" key="5">
    <source>
        <dbReference type="ARBA" id="ARBA00023329"/>
    </source>
</evidence>
<keyword evidence="10" id="KW-1185">Reference proteome</keyword>
<evidence type="ECO:0000256" key="1">
    <source>
        <dbReference type="ARBA" id="ARBA00004180"/>
    </source>
</evidence>
<evidence type="ECO:0000313" key="8">
    <source>
        <dbReference type="EMBL" id="VDN60712.1"/>
    </source>
</evidence>
<comment type="subcellular location">
    <subcellularLocation>
        <location evidence="1 6">Cytoplasmic vesicle membrane</location>
        <topology evidence="1 6">Peripheral membrane protein</topology>
        <orientation evidence="1 6">Cytoplasmic side</orientation>
    </subcellularLocation>
    <subcellularLocation>
        <location evidence="6">Membrane</location>
        <location evidence="6">Coated pit</location>
        <topology evidence="6">Peripheral membrane protein</topology>
        <orientation evidence="6">Cytoplasmic side</orientation>
    </subcellularLocation>
    <text evidence="6">Cytoplasmic face of coated pits and vesicles.</text>
</comment>